<dbReference type="InterPro" id="IPR011990">
    <property type="entry name" value="TPR-like_helical_dom_sf"/>
</dbReference>
<sequence length="608" mass="63300">MPEQAIQTVDELIALSKSLGRPEQVSALCLLASIQGSGAEEAQKAAGEEKLLQAEALCCLAQEQLVHKKLPAEALATSQKVLSIFAALGDGVGQAAAGCMVTTCHAILGQVSESLQAAEAARAACQTTEDKAGEVLARQCHILAALTASRPAEALAAARGLVGLCRHFEDQSAEAWALVELARLHVACDDPIQGVRCAEEALATAKSAPLAAKGAALAGLARLHRCRDRPAPARRAAEKVKELPGRGANALAPGRAGEARALLLAATLGGQAALGLASDAQTLMNGVRDKVGEASANLARAQILAQLRDFASAAEAAQEAATGFKVGSCGVGEGVARCELATIQLLMEDKAEAEKTAKEALRAFHQIRQLSGLKSCSAQLGENRARQLLSHAQLSCLQPSNARLYLDEFNCAHLEISETASQESLESAVATLHNMQRLRNNVKAVVLHLEGAVGPASMHSQALTSGNFLVGLRAISIPIVSAAYGKITGPSWNLLLACDYRIAAVDTSFVLPIVSPPECLGELVGAAMASQLCISSGVLDAHSLQELGILNQVRPNKDETGRAASELAKRIAAFPGIACRQTMSLLTVPPVKYTTVGAYKLPDPDLIA</sequence>
<keyword evidence="2" id="KW-1185">Reference proteome</keyword>
<dbReference type="SUPFAM" id="SSF48452">
    <property type="entry name" value="TPR-like"/>
    <property type="match status" value="2"/>
</dbReference>
<comment type="caution">
    <text evidence="1">The sequence shown here is derived from an EMBL/GenBank/DDBJ whole genome shotgun (WGS) entry which is preliminary data.</text>
</comment>
<dbReference type="Proteomes" id="UP001178507">
    <property type="component" value="Unassembled WGS sequence"/>
</dbReference>
<evidence type="ECO:0000313" key="1">
    <source>
        <dbReference type="EMBL" id="CAJ1395483.1"/>
    </source>
</evidence>
<dbReference type="InterPro" id="IPR029045">
    <property type="entry name" value="ClpP/crotonase-like_dom_sf"/>
</dbReference>
<dbReference type="Pfam" id="PF00378">
    <property type="entry name" value="ECH_1"/>
    <property type="match status" value="1"/>
</dbReference>
<dbReference type="SUPFAM" id="SSF52096">
    <property type="entry name" value="ClpP/crotonase"/>
    <property type="match status" value="1"/>
</dbReference>
<gene>
    <name evidence="1" type="ORF">EVOR1521_LOCUS19908</name>
</gene>
<protein>
    <submittedName>
        <fullName evidence="1">Uncharacterized protein</fullName>
    </submittedName>
</protein>
<dbReference type="AlphaFoldDB" id="A0AA36NAR0"/>
<dbReference type="Gene3D" id="1.25.40.10">
    <property type="entry name" value="Tetratricopeptide repeat domain"/>
    <property type="match status" value="1"/>
</dbReference>
<reference evidence="1" key="1">
    <citation type="submission" date="2023-08" db="EMBL/GenBank/DDBJ databases">
        <authorList>
            <person name="Chen Y."/>
            <person name="Shah S."/>
            <person name="Dougan E. K."/>
            <person name="Thang M."/>
            <person name="Chan C."/>
        </authorList>
    </citation>
    <scope>NUCLEOTIDE SEQUENCE</scope>
</reference>
<proteinExistence type="predicted"/>
<dbReference type="Gene3D" id="3.90.226.10">
    <property type="entry name" value="2-enoyl-CoA Hydratase, Chain A, domain 1"/>
    <property type="match status" value="1"/>
</dbReference>
<evidence type="ECO:0000313" key="2">
    <source>
        <dbReference type="Proteomes" id="UP001178507"/>
    </source>
</evidence>
<organism evidence="1 2">
    <name type="scientific">Effrenium voratum</name>
    <dbReference type="NCBI Taxonomy" id="2562239"/>
    <lineage>
        <taxon>Eukaryota</taxon>
        <taxon>Sar</taxon>
        <taxon>Alveolata</taxon>
        <taxon>Dinophyceae</taxon>
        <taxon>Suessiales</taxon>
        <taxon>Symbiodiniaceae</taxon>
        <taxon>Effrenium</taxon>
    </lineage>
</organism>
<dbReference type="EMBL" id="CAUJNA010003168">
    <property type="protein sequence ID" value="CAJ1395483.1"/>
    <property type="molecule type" value="Genomic_DNA"/>
</dbReference>
<accession>A0AA36NAR0</accession>
<name>A0AA36NAR0_9DINO</name>
<dbReference type="InterPro" id="IPR001753">
    <property type="entry name" value="Enoyl-CoA_hydra/iso"/>
</dbReference>